<feature type="chain" id="PRO_5013295626" evidence="4">
    <location>
        <begin position="21"/>
        <end position="195"/>
    </location>
</feature>
<reference evidence="5 6" key="1">
    <citation type="submission" date="2017-02" db="EMBL/GenBank/DDBJ databases">
        <authorList>
            <person name="Peterson S.W."/>
        </authorList>
    </citation>
    <scope>NUCLEOTIDE SEQUENCE [LARGE SCALE GENOMIC DNA]</scope>
    <source>
        <strain evidence="5 6">ATCC 49788</strain>
    </source>
</reference>
<dbReference type="EMBL" id="FUYB01000010">
    <property type="protein sequence ID" value="SKA81878.1"/>
    <property type="molecule type" value="Genomic_DNA"/>
</dbReference>
<dbReference type="STRING" id="92487.SAMN02745130_02208"/>
<keyword evidence="6" id="KW-1185">Reference proteome</keyword>
<dbReference type="SMART" id="SM00935">
    <property type="entry name" value="OmpH"/>
    <property type="match status" value="1"/>
</dbReference>
<evidence type="ECO:0000256" key="4">
    <source>
        <dbReference type="SAM" id="SignalP"/>
    </source>
</evidence>
<comment type="similarity">
    <text evidence="1">Belongs to the Skp family.</text>
</comment>
<dbReference type="PANTHER" id="PTHR35089:SF1">
    <property type="entry name" value="CHAPERONE PROTEIN SKP"/>
    <property type="match status" value="1"/>
</dbReference>
<proteinExistence type="inferred from homology"/>
<dbReference type="InterPro" id="IPR005632">
    <property type="entry name" value="Chaperone_Skp"/>
</dbReference>
<gene>
    <name evidence="5" type="ORF">SAMN02745130_02208</name>
</gene>
<keyword evidence="2 4" id="KW-0732">Signal</keyword>
<dbReference type="Gene3D" id="3.30.910.20">
    <property type="entry name" value="Skp domain"/>
    <property type="match status" value="1"/>
</dbReference>
<evidence type="ECO:0000256" key="2">
    <source>
        <dbReference type="ARBA" id="ARBA00022729"/>
    </source>
</evidence>
<evidence type="ECO:0000313" key="6">
    <source>
        <dbReference type="Proteomes" id="UP000190460"/>
    </source>
</evidence>
<keyword evidence="3" id="KW-0175">Coiled coil</keyword>
<dbReference type="SUPFAM" id="SSF111384">
    <property type="entry name" value="OmpH-like"/>
    <property type="match status" value="1"/>
</dbReference>
<evidence type="ECO:0000256" key="3">
    <source>
        <dbReference type="SAM" id="Coils"/>
    </source>
</evidence>
<dbReference type="InterPro" id="IPR024930">
    <property type="entry name" value="Skp_dom_sf"/>
</dbReference>
<organism evidence="5 6">
    <name type="scientific">Thiothrix eikelboomii</name>
    <dbReference type="NCBI Taxonomy" id="92487"/>
    <lineage>
        <taxon>Bacteria</taxon>
        <taxon>Pseudomonadati</taxon>
        <taxon>Pseudomonadota</taxon>
        <taxon>Gammaproteobacteria</taxon>
        <taxon>Thiotrichales</taxon>
        <taxon>Thiotrichaceae</taxon>
        <taxon>Thiothrix</taxon>
    </lineage>
</organism>
<accession>A0A1T4WYE0</accession>
<name>A0A1T4WYE0_9GAMM</name>
<dbReference type="Pfam" id="PF03938">
    <property type="entry name" value="OmpH"/>
    <property type="match status" value="1"/>
</dbReference>
<evidence type="ECO:0000313" key="5">
    <source>
        <dbReference type="EMBL" id="SKA81878.1"/>
    </source>
</evidence>
<dbReference type="GO" id="GO:0051082">
    <property type="term" value="F:unfolded protein binding"/>
    <property type="evidence" value="ECO:0007669"/>
    <property type="project" value="InterPro"/>
</dbReference>
<evidence type="ECO:0000256" key="1">
    <source>
        <dbReference type="ARBA" id="ARBA00009091"/>
    </source>
</evidence>
<protein>
    <submittedName>
        <fullName evidence="5">Periplasmic chaperone for outer membrane proteins Skp</fullName>
    </submittedName>
</protein>
<feature type="coiled-coil region" evidence="3">
    <location>
        <begin position="88"/>
        <end position="119"/>
    </location>
</feature>
<dbReference type="PANTHER" id="PTHR35089">
    <property type="entry name" value="CHAPERONE PROTEIN SKP"/>
    <property type="match status" value="1"/>
</dbReference>
<feature type="signal peptide" evidence="4">
    <location>
        <begin position="1"/>
        <end position="20"/>
    </location>
</feature>
<dbReference type="OrthoDB" id="5623981at2"/>
<dbReference type="RefSeq" id="WP_078922695.1">
    <property type="nucleotide sequence ID" value="NZ_FUYB01000010.1"/>
</dbReference>
<dbReference type="Proteomes" id="UP000190460">
    <property type="component" value="Unassembled WGS sequence"/>
</dbReference>
<sequence length="195" mass="21929">MLHLRLLVLLLSLFTSSGWAEDPIPPYRIAVVNLVKVLEQAPQAAAEGKRLESLFAARETALAQEQLELQRARETLQSTGDVLPEAQRVQRERELRTLERDYSRKQEDLREEIRFAKDAALEKVQEQVEQAVEAVRAEGQIDIVFRESNYIVASARVNLTDKVLAYLQQQFDSAKAVVDTDGANESNPTKPASGE</sequence>
<dbReference type="GO" id="GO:0005829">
    <property type="term" value="C:cytosol"/>
    <property type="evidence" value="ECO:0007669"/>
    <property type="project" value="TreeGrafter"/>
</dbReference>
<dbReference type="GO" id="GO:0050821">
    <property type="term" value="P:protein stabilization"/>
    <property type="evidence" value="ECO:0007669"/>
    <property type="project" value="TreeGrafter"/>
</dbReference>
<dbReference type="AlphaFoldDB" id="A0A1T4WYE0"/>